<evidence type="ECO:0000313" key="3">
    <source>
        <dbReference type="Proteomes" id="UP001549146"/>
    </source>
</evidence>
<dbReference type="GO" id="GO:0008233">
    <property type="term" value="F:peptidase activity"/>
    <property type="evidence" value="ECO:0007669"/>
    <property type="project" value="UniProtKB-KW"/>
</dbReference>
<feature type="domain" description="SPFH" evidence="1">
    <location>
        <begin position="5"/>
        <end position="85"/>
    </location>
</feature>
<dbReference type="InterPro" id="IPR033880">
    <property type="entry name" value="SPFH_YdjI"/>
</dbReference>
<name>A0ABV2LVA3_9FLAO</name>
<dbReference type="RefSeq" id="WP_354509750.1">
    <property type="nucleotide sequence ID" value="NZ_JBEPMO010000013.1"/>
</dbReference>
<keyword evidence="2" id="KW-0645">Protease</keyword>
<proteinExistence type="predicted"/>
<evidence type="ECO:0000313" key="2">
    <source>
        <dbReference type="EMBL" id="MET3732488.1"/>
    </source>
</evidence>
<protein>
    <submittedName>
        <fullName evidence="2">Membrane protease subunit (Stomatin/prohibitin family)</fullName>
    </submittedName>
</protein>
<keyword evidence="3" id="KW-1185">Reference proteome</keyword>
<reference evidence="2 3" key="1">
    <citation type="submission" date="2024-06" db="EMBL/GenBank/DDBJ databases">
        <title>Genomic Encyclopedia of Type Strains, Phase IV (KMG-IV): sequencing the most valuable type-strain genomes for metagenomic binning, comparative biology and taxonomic classification.</title>
        <authorList>
            <person name="Goeker M."/>
        </authorList>
    </citation>
    <scope>NUCLEOTIDE SEQUENCE [LARGE SCALE GENOMIC DNA]</scope>
    <source>
        <strain evidence="2 3">DSM 29388</strain>
    </source>
</reference>
<dbReference type="GO" id="GO:0006508">
    <property type="term" value="P:proteolysis"/>
    <property type="evidence" value="ECO:0007669"/>
    <property type="project" value="UniProtKB-KW"/>
</dbReference>
<keyword evidence="2" id="KW-0378">Hydrolase</keyword>
<gene>
    <name evidence="2" type="ORF">ABID46_002077</name>
</gene>
<organism evidence="2 3">
    <name type="scientific">Moheibacter stercoris</name>
    <dbReference type="NCBI Taxonomy" id="1628251"/>
    <lineage>
        <taxon>Bacteria</taxon>
        <taxon>Pseudomonadati</taxon>
        <taxon>Bacteroidota</taxon>
        <taxon>Flavobacteriia</taxon>
        <taxon>Flavobacteriales</taxon>
        <taxon>Weeksellaceae</taxon>
        <taxon>Moheibacter</taxon>
    </lineage>
</organism>
<dbReference type="Pfam" id="PF13421">
    <property type="entry name" value="Band_7_1"/>
    <property type="match status" value="1"/>
</dbReference>
<dbReference type="Proteomes" id="UP001549146">
    <property type="component" value="Unassembled WGS sequence"/>
</dbReference>
<dbReference type="EMBL" id="JBEPMO010000013">
    <property type="protein sequence ID" value="MET3732488.1"/>
    <property type="molecule type" value="Genomic_DNA"/>
</dbReference>
<comment type="caution">
    <text evidence="2">The sequence shown here is derived from an EMBL/GenBank/DDBJ whole genome shotgun (WGS) entry which is preliminary data.</text>
</comment>
<accession>A0ABV2LVA3</accession>
<sequence length="85" mass="9938">MNYTFFSTKVFSGYWGSTNEQGIYMNCQEMGDVYFRTNGGYSFRIQDPVRLMQQLSASEDKYALHEFEKQLNLKLLIAGKVEEML</sequence>
<evidence type="ECO:0000259" key="1">
    <source>
        <dbReference type="Pfam" id="PF13421"/>
    </source>
</evidence>